<keyword evidence="2" id="KW-1185">Reference proteome</keyword>
<dbReference type="RefSeq" id="WP_280605687.1">
    <property type="nucleotide sequence ID" value="NZ_CP123639.1"/>
</dbReference>
<proteinExistence type="predicted"/>
<sequence>MEFNTERNSVLLSLLLVLAYKLDKIILASTEAYKAIKKANRRK</sequence>
<name>A0ABV4DP59_9LACO</name>
<dbReference type="Proteomes" id="UP001565236">
    <property type="component" value="Unassembled WGS sequence"/>
</dbReference>
<organism evidence="1 2">
    <name type="scientific">Ligilactobacillus faecis</name>
    <dbReference type="NCBI Taxonomy" id="762833"/>
    <lineage>
        <taxon>Bacteria</taxon>
        <taxon>Bacillati</taxon>
        <taxon>Bacillota</taxon>
        <taxon>Bacilli</taxon>
        <taxon>Lactobacillales</taxon>
        <taxon>Lactobacillaceae</taxon>
        <taxon>Ligilactobacillus</taxon>
    </lineage>
</organism>
<reference evidence="1 2" key="1">
    <citation type="submission" date="2024-03" db="EMBL/GenBank/DDBJ databases">
        <title>Mouse gut bacterial collection (mGBC) of GemPharmatech.</title>
        <authorList>
            <person name="He Y."/>
            <person name="Dong L."/>
            <person name="Wu D."/>
            <person name="Gao X."/>
            <person name="Lin Z."/>
        </authorList>
    </citation>
    <scope>NUCLEOTIDE SEQUENCE [LARGE SCALE GENOMIC DNA]</scope>
    <source>
        <strain evidence="1 2">15-30</strain>
    </source>
</reference>
<accession>A0ABV4DP59</accession>
<dbReference type="EMBL" id="JBCLUF010000010">
    <property type="protein sequence ID" value="MEY8662074.1"/>
    <property type="molecule type" value="Genomic_DNA"/>
</dbReference>
<evidence type="ECO:0000313" key="2">
    <source>
        <dbReference type="Proteomes" id="UP001565236"/>
    </source>
</evidence>
<protein>
    <submittedName>
        <fullName evidence="1">Uncharacterized protein</fullName>
    </submittedName>
</protein>
<evidence type="ECO:0000313" key="1">
    <source>
        <dbReference type="EMBL" id="MEY8662074.1"/>
    </source>
</evidence>
<gene>
    <name evidence="1" type="ORF">AALT52_04100</name>
</gene>
<comment type="caution">
    <text evidence="1">The sequence shown here is derived from an EMBL/GenBank/DDBJ whole genome shotgun (WGS) entry which is preliminary data.</text>
</comment>